<dbReference type="EMBL" id="CACRZD030000005">
    <property type="protein sequence ID" value="CAA6659617.1"/>
    <property type="molecule type" value="Genomic_DNA"/>
</dbReference>
<name>A0A7I8INU4_SPIIN</name>
<reference evidence="1 2" key="1">
    <citation type="submission" date="2019-12" db="EMBL/GenBank/DDBJ databases">
        <authorList>
            <person name="Scholz U."/>
            <person name="Mascher M."/>
            <person name="Fiebig A."/>
        </authorList>
    </citation>
    <scope>NUCLEOTIDE SEQUENCE</scope>
</reference>
<evidence type="ECO:0000313" key="1">
    <source>
        <dbReference type="EMBL" id="CAA2619870.1"/>
    </source>
</evidence>
<organism evidence="1">
    <name type="scientific">Spirodela intermedia</name>
    <name type="common">Intermediate duckweed</name>
    <dbReference type="NCBI Taxonomy" id="51605"/>
    <lineage>
        <taxon>Eukaryota</taxon>
        <taxon>Viridiplantae</taxon>
        <taxon>Streptophyta</taxon>
        <taxon>Embryophyta</taxon>
        <taxon>Tracheophyta</taxon>
        <taxon>Spermatophyta</taxon>
        <taxon>Magnoliopsida</taxon>
        <taxon>Liliopsida</taxon>
        <taxon>Araceae</taxon>
        <taxon>Lemnoideae</taxon>
        <taxon>Spirodela</taxon>
    </lineage>
</organism>
<proteinExistence type="predicted"/>
<evidence type="ECO:0000313" key="2">
    <source>
        <dbReference type="Proteomes" id="UP001189122"/>
    </source>
</evidence>
<accession>A0A7I8INU4</accession>
<sequence length="77" mass="8872">MWAISRSSHEINEMGHRVVFSGCHPAERKNGDFVALRQLSLDGEELDGGGARVRELILKSTQQEEALHRIRYALRRW</sequence>
<protein>
    <submittedName>
        <fullName evidence="1">Uncharacterized protein</fullName>
    </submittedName>
</protein>
<keyword evidence="2" id="KW-1185">Reference proteome</keyword>
<gene>
    <name evidence="1" type="ORF">SI7747_05006039</name>
</gene>
<dbReference type="Proteomes" id="UP001189122">
    <property type="component" value="Unassembled WGS sequence"/>
</dbReference>
<dbReference type="AlphaFoldDB" id="A0A7I8INU4"/>
<dbReference type="EMBL" id="LR743592">
    <property type="protein sequence ID" value="CAA2619870.1"/>
    <property type="molecule type" value="Genomic_DNA"/>
</dbReference>